<dbReference type="InterPro" id="IPR001040">
    <property type="entry name" value="TIF_eIF_4E"/>
</dbReference>
<comment type="caution">
    <text evidence="1">The sequence shown here is derived from an EMBL/GenBank/DDBJ whole genome shotgun (WGS) entry which is preliminary data.</text>
</comment>
<dbReference type="Gene3D" id="3.30.760.10">
    <property type="entry name" value="RNA Cap, Translation Initiation Factor Eif4e"/>
    <property type="match status" value="1"/>
</dbReference>
<dbReference type="VEuPathDB" id="GiardiaDB:QR46_1198"/>
<evidence type="ECO:0000313" key="2">
    <source>
        <dbReference type="Proteomes" id="UP000070089"/>
    </source>
</evidence>
<accession>A0A132NXG8</accession>
<dbReference type="GO" id="GO:0003743">
    <property type="term" value="F:translation initiation factor activity"/>
    <property type="evidence" value="ECO:0007669"/>
    <property type="project" value="InterPro"/>
</dbReference>
<protein>
    <recommendedName>
        <fullName evidence="3">Eukaryotic initiation factor 4E</fullName>
    </recommendedName>
</protein>
<dbReference type="SUPFAM" id="SSF55418">
    <property type="entry name" value="eIF4e-like"/>
    <property type="match status" value="1"/>
</dbReference>
<dbReference type="Proteomes" id="UP000070089">
    <property type="component" value="Unassembled WGS sequence"/>
</dbReference>
<sequence length="236" mass="26130">MGKAGELLSSWSVAFWVPLRFHSKHHLPIPFSQQSSKVCSDSHNLDEIIGSLHSIPSISKLKQANISLFRDQIECLWEDPMNAGGSIARFRCCLSEQAVQAVYQVSKTLFPLVTPADTEVLWSFICTLLLTRALEHSSATDKTKLGINGCYLKLEKEFCTIELWFGSKTACSQALPLLVNILKELNIGTQYTKAQYPNLVTNLPGLSFPQTITLHDTLTVIDVPTVKAPLKVVLSS</sequence>
<proteinExistence type="predicted"/>
<dbReference type="EMBL" id="JXTI01000023">
    <property type="protein sequence ID" value="KWX14771.1"/>
    <property type="molecule type" value="Genomic_DNA"/>
</dbReference>
<name>A0A132NXG8_GIAIN</name>
<gene>
    <name evidence="1" type="ORF">QR46_1198</name>
</gene>
<evidence type="ECO:0000313" key="1">
    <source>
        <dbReference type="EMBL" id="KWX14771.1"/>
    </source>
</evidence>
<dbReference type="AlphaFoldDB" id="A0A132NXG8"/>
<dbReference type="GO" id="GO:0003723">
    <property type="term" value="F:RNA binding"/>
    <property type="evidence" value="ECO:0007669"/>
    <property type="project" value="InterPro"/>
</dbReference>
<reference evidence="1 2" key="1">
    <citation type="journal article" date="2015" name="Mol. Biochem. Parasitol.">
        <title>Identification of polymorphic genes for use in assemblage B genotyping assays through comparative genomics of multiple assemblage B Giardia duodenalis isolates.</title>
        <authorList>
            <person name="Wielinga C."/>
            <person name="Thompson R.C."/>
            <person name="Monis P."/>
            <person name="Ryan U."/>
        </authorList>
    </citation>
    <scope>NUCLEOTIDE SEQUENCE [LARGE SCALE GENOMIC DNA]</scope>
    <source>
        <strain evidence="1 2">BAH15c1</strain>
    </source>
</reference>
<dbReference type="Pfam" id="PF01652">
    <property type="entry name" value="IF4E"/>
    <property type="match status" value="1"/>
</dbReference>
<dbReference type="OrthoDB" id="590761at2759"/>
<dbReference type="InterPro" id="IPR023398">
    <property type="entry name" value="TIF_eIF4e-like"/>
</dbReference>
<evidence type="ECO:0008006" key="3">
    <source>
        <dbReference type="Google" id="ProtNLM"/>
    </source>
</evidence>
<organism evidence="1 2">
    <name type="scientific">Giardia duodenalis assemblage B</name>
    <dbReference type="NCBI Taxonomy" id="1394984"/>
    <lineage>
        <taxon>Eukaryota</taxon>
        <taxon>Metamonada</taxon>
        <taxon>Diplomonadida</taxon>
        <taxon>Hexamitidae</taxon>
        <taxon>Giardiinae</taxon>
        <taxon>Giardia</taxon>
    </lineage>
</organism>